<dbReference type="CDD" id="cd02885">
    <property type="entry name" value="NUDIX_IPP_Isomerase"/>
    <property type="match status" value="1"/>
</dbReference>
<comment type="similarity">
    <text evidence="2">Belongs to the IPP isomerase type 1 family.</text>
</comment>
<dbReference type="AlphaFoldDB" id="A0A1U7NMK6"/>
<dbReference type="InterPro" id="IPR056375">
    <property type="entry name" value="Idi_bact"/>
</dbReference>
<dbReference type="GeneID" id="78275492"/>
<dbReference type="GO" id="GO:0005737">
    <property type="term" value="C:cytoplasm"/>
    <property type="evidence" value="ECO:0007669"/>
    <property type="project" value="TreeGrafter"/>
</dbReference>
<sequence>MDQVILVNENDEIIGSEEKIQAHKNNQLHRAFSVFIVDSEKQTVLLQKRQISKYHSGGLWSNSCCSHPDPNTNLIDTIIKRLREELGIRFLDKSWLETSVFITNHIKQVGTIRYQHDFRNLSENEIDYVFVLPVDSTNLEVIPNPAEVSEVEWIEFKVLVQTIEEHPKQFTAWFEKVFSCVEQSMFNTQSPNLLMD</sequence>
<name>A0A1U7NMK6_9FIRM</name>
<keyword evidence="6" id="KW-0460">Magnesium</keyword>
<dbReference type="InterPro" id="IPR000086">
    <property type="entry name" value="NUDIX_hydrolase_dom"/>
</dbReference>
<dbReference type="PANTHER" id="PTHR10885:SF0">
    <property type="entry name" value="ISOPENTENYL-DIPHOSPHATE DELTA-ISOMERASE"/>
    <property type="match status" value="1"/>
</dbReference>
<evidence type="ECO:0000256" key="7">
    <source>
        <dbReference type="ARBA" id="ARBA00023211"/>
    </source>
</evidence>
<dbReference type="PIRSF" id="PIRSF018427">
    <property type="entry name" value="Isopntndiph_ism"/>
    <property type="match status" value="1"/>
</dbReference>
<dbReference type="EMBL" id="MPKA01000064">
    <property type="protein sequence ID" value="OLU46457.1"/>
    <property type="molecule type" value="Genomic_DNA"/>
</dbReference>
<evidence type="ECO:0000256" key="4">
    <source>
        <dbReference type="ARBA" id="ARBA00022490"/>
    </source>
</evidence>
<dbReference type="Proteomes" id="UP000186705">
    <property type="component" value="Unassembled WGS sequence"/>
</dbReference>
<dbReference type="NCBIfam" id="NF002995">
    <property type="entry name" value="PRK03759.1"/>
    <property type="match status" value="1"/>
</dbReference>
<keyword evidence="4" id="KW-0963">Cytoplasm</keyword>
<evidence type="ECO:0000256" key="8">
    <source>
        <dbReference type="ARBA" id="ARBA00023229"/>
    </source>
</evidence>
<dbReference type="GO" id="GO:0050992">
    <property type="term" value="P:dimethylallyl diphosphate biosynthetic process"/>
    <property type="evidence" value="ECO:0007669"/>
    <property type="project" value="UniProtKB-UniPathway"/>
</dbReference>
<evidence type="ECO:0000256" key="10">
    <source>
        <dbReference type="NCBIfam" id="TIGR02150"/>
    </source>
</evidence>
<organism evidence="12 13">
    <name type="scientific">Dubosiella newyorkensis</name>
    <dbReference type="NCBI Taxonomy" id="1862672"/>
    <lineage>
        <taxon>Bacteria</taxon>
        <taxon>Bacillati</taxon>
        <taxon>Bacillota</taxon>
        <taxon>Erysipelotrichia</taxon>
        <taxon>Erysipelotrichales</taxon>
        <taxon>Erysipelotrichaceae</taxon>
        <taxon>Dubosiella</taxon>
    </lineage>
</organism>
<dbReference type="InterPro" id="IPR015797">
    <property type="entry name" value="NUDIX_hydrolase-like_dom_sf"/>
</dbReference>
<keyword evidence="9 12" id="KW-0413">Isomerase</keyword>
<evidence type="ECO:0000256" key="6">
    <source>
        <dbReference type="ARBA" id="ARBA00022842"/>
    </source>
</evidence>
<feature type="domain" description="Nudix hydrolase" evidence="11">
    <location>
        <begin position="27"/>
        <end position="176"/>
    </location>
</feature>
<dbReference type="HAMAP" id="MF_00202">
    <property type="entry name" value="Idi"/>
    <property type="match status" value="1"/>
</dbReference>
<dbReference type="GO" id="GO:0004452">
    <property type="term" value="F:isopentenyl-diphosphate delta-isomerase activity"/>
    <property type="evidence" value="ECO:0007669"/>
    <property type="project" value="UniProtKB-UniRule"/>
</dbReference>
<accession>A0A1U7NMK6</accession>
<comment type="pathway">
    <text evidence="1">Isoprenoid biosynthesis; dimethylallyl diphosphate biosynthesis; dimethylallyl diphosphate from isopentenyl diphosphate: step 1/1.</text>
</comment>
<keyword evidence="13" id="KW-1185">Reference proteome</keyword>
<dbReference type="PANTHER" id="PTHR10885">
    <property type="entry name" value="ISOPENTENYL-DIPHOSPHATE DELTA-ISOMERASE"/>
    <property type="match status" value="1"/>
</dbReference>
<dbReference type="STRING" id="1862672.BO225_05985"/>
<comment type="caution">
    <text evidence="12">The sequence shown here is derived from an EMBL/GenBank/DDBJ whole genome shotgun (WGS) entry which is preliminary data.</text>
</comment>
<dbReference type="UniPathway" id="UPA00059">
    <property type="reaction ID" value="UER00104"/>
</dbReference>
<proteinExistence type="inferred from homology"/>
<evidence type="ECO:0000259" key="11">
    <source>
        <dbReference type="PROSITE" id="PS51462"/>
    </source>
</evidence>
<dbReference type="RefSeq" id="WP_076341362.1">
    <property type="nucleotide sequence ID" value="NZ_CAPQIB010000016.1"/>
</dbReference>
<dbReference type="EC" id="5.3.3.2" evidence="3 10"/>
<dbReference type="InterPro" id="IPR011876">
    <property type="entry name" value="IsopentenylPP_isomerase_typ1"/>
</dbReference>
<dbReference type="Pfam" id="PF00293">
    <property type="entry name" value="NUDIX"/>
    <property type="match status" value="1"/>
</dbReference>
<evidence type="ECO:0000256" key="2">
    <source>
        <dbReference type="ARBA" id="ARBA00007579"/>
    </source>
</evidence>
<dbReference type="OrthoDB" id="9786032at2"/>
<keyword evidence="8" id="KW-0414">Isoprene biosynthesis</keyword>
<dbReference type="Gene3D" id="3.90.79.10">
    <property type="entry name" value="Nucleoside Triphosphate Pyrophosphohydrolase"/>
    <property type="match status" value="1"/>
</dbReference>
<evidence type="ECO:0000256" key="9">
    <source>
        <dbReference type="ARBA" id="ARBA00023235"/>
    </source>
</evidence>
<evidence type="ECO:0000256" key="5">
    <source>
        <dbReference type="ARBA" id="ARBA00022723"/>
    </source>
</evidence>
<protein>
    <recommendedName>
        <fullName evidence="3 10">Isopentenyl-diphosphate delta-isomerase</fullName>
        <ecNumber evidence="3 10">5.3.3.2</ecNumber>
    </recommendedName>
</protein>
<keyword evidence="7" id="KW-0464">Manganese</keyword>
<dbReference type="PROSITE" id="PS51462">
    <property type="entry name" value="NUDIX"/>
    <property type="match status" value="1"/>
</dbReference>
<evidence type="ECO:0000313" key="13">
    <source>
        <dbReference type="Proteomes" id="UP000186705"/>
    </source>
</evidence>
<evidence type="ECO:0000256" key="1">
    <source>
        <dbReference type="ARBA" id="ARBA00004826"/>
    </source>
</evidence>
<dbReference type="GO" id="GO:0046872">
    <property type="term" value="F:metal ion binding"/>
    <property type="evidence" value="ECO:0007669"/>
    <property type="project" value="UniProtKB-KW"/>
</dbReference>
<dbReference type="GO" id="GO:0009240">
    <property type="term" value="P:isopentenyl diphosphate biosynthetic process"/>
    <property type="evidence" value="ECO:0007669"/>
    <property type="project" value="TreeGrafter"/>
</dbReference>
<evidence type="ECO:0000313" key="12">
    <source>
        <dbReference type="EMBL" id="OLU46457.1"/>
    </source>
</evidence>
<gene>
    <name evidence="12" type="ORF">BO225_05985</name>
</gene>
<dbReference type="NCBIfam" id="TIGR02150">
    <property type="entry name" value="IPP_isom_1"/>
    <property type="match status" value="1"/>
</dbReference>
<keyword evidence="5" id="KW-0479">Metal-binding</keyword>
<dbReference type="SUPFAM" id="SSF55811">
    <property type="entry name" value="Nudix"/>
    <property type="match status" value="1"/>
</dbReference>
<reference evidence="12 13" key="1">
    <citation type="submission" date="2016-11" db="EMBL/GenBank/DDBJ databases">
        <title>Description of two novel members of the family Erysipelotrichaceae: Ileibacterium lipovorans gen. nov., sp. nov. and Dubosiella newyorkensis, gen. nov., sp. nov.</title>
        <authorList>
            <person name="Cox L.M."/>
            <person name="Sohn J."/>
            <person name="Tyrrell K.L."/>
            <person name="Citron D.M."/>
            <person name="Lawson P.A."/>
            <person name="Patel N.B."/>
            <person name="Iizumi T."/>
            <person name="Perez-Perez G.I."/>
            <person name="Goldstein E.J."/>
            <person name="Blaser M.J."/>
        </authorList>
    </citation>
    <scope>NUCLEOTIDE SEQUENCE [LARGE SCALE GENOMIC DNA]</scope>
    <source>
        <strain evidence="12 13">NYU-BL-A4</strain>
    </source>
</reference>
<evidence type="ECO:0000256" key="3">
    <source>
        <dbReference type="ARBA" id="ARBA00012057"/>
    </source>
</evidence>